<dbReference type="InterPro" id="IPR045632">
    <property type="entry name" value="DUF6314"/>
</dbReference>
<keyword evidence="4" id="KW-1185">Reference proteome</keyword>
<comment type="caution">
    <text evidence="3">The sequence shown here is derived from an EMBL/GenBank/DDBJ whole genome shotgun (WGS) entry which is preliminary data.</text>
</comment>
<dbReference type="Proteomes" id="UP001373714">
    <property type="component" value="Unassembled WGS sequence"/>
</dbReference>
<proteinExistence type="predicted"/>
<dbReference type="Pfam" id="PF19834">
    <property type="entry name" value="DUF6314"/>
    <property type="match status" value="1"/>
</dbReference>
<dbReference type="EMBL" id="JAVHNS010000014">
    <property type="protein sequence ID" value="KAK6335787.1"/>
    <property type="molecule type" value="Genomic_DNA"/>
</dbReference>
<name>A0AAV9U4R3_9PEZI</name>
<feature type="region of interest" description="Disordered" evidence="1">
    <location>
        <begin position="49"/>
        <end position="71"/>
    </location>
</feature>
<evidence type="ECO:0000256" key="1">
    <source>
        <dbReference type="SAM" id="MobiDB-lite"/>
    </source>
</evidence>
<feature type="compositionally biased region" description="Low complexity" evidence="1">
    <location>
        <begin position="52"/>
        <end position="69"/>
    </location>
</feature>
<gene>
    <name evidence="3" type="ORF">TWF730_003164</name>
</gene>
<organism evidence="3 4">
    <name type="scientific">Orbilia blumenaviensis</name>
    <dbReference type="NCBI Taxonomy" id="1796055"/>
    <lineage>
        <taxon>Eukaryota</taxon>
        <taxon>Fungi</taxon>
        <taxon>Dikarya</taxon>
        <taxon>Ascomycota</taxon>
        <taxon>Pezizomycotina</taxon>
        <taxon>Orbiliomycetes</taxon>
        <taxon>Orbiliales</taxon>
        <taxon>Orbiliaceae</taxon>
        <taxon>Orbilia</taxon>
    </lineage>
</organism>
<evidence type="ECO:0000259" key="2">
    <source>
        <dbReference type="Pfam" id="PF19834"/>
    </source>
</evidence>
<sequence length="210" mass="23064">MVSLDQRSTMGSKTATVASRIFASLKGTWTLHRTLTSALPSFPSGTFTGSATFTPHDPTSSSSPDVDAPQHGLLYTESGELITSNGLTLRANKKYIYTYSPTDDKISAWFVKESRGGESQTSSNSNNTAEIDYLFHELIFGGGGDNDGNNNNSYAADGRLTAAGDHLCIKDNYSARYEFDIREGEVRSWLLRYNVKGPAKDYVSETRFER</sequence>
<evidence type="ECO:0000313" key="4">
    <source>
        <dbReference type="Proteomes" id="UP001373714"/>
    </source>
</evidence>
<accession>A0AAV9U4R3</accession>
<protein>
    <recommendedName>
        <fullName evidence="2">DUF6314 domain-containing protein</fullName>
    </recommendedName>
</protein>
<evidence type="ECO:0000313" key="3">
    <source>
        <dbReference type="EMBL" id="KAK6335787.1"/>
    </source>
</evidence>
<dbReference type="AlphaFoldDB" id="A0AAV9U4R3"/>
<feature type="domain" description="DUF6314" evidence="2">
    <location>
        <begin position="25"/>
        <end position="210"/>
    </location>
</feature>
<reference evidence="3 4" key="1">
    <citation type="submission" date="2019-10" db="EMBL/GenBank/DDBJ databases">
        <authorList>
            <person name="Palmer J.M."/>
        </authorList>
    </citation>
    <scope>NUCLEOTIDE SEQUENCE [LARGE SCALE GENOMIC DNA]</scope>
    <source>
        <strain evidence="3 4">TWF730</strain>
    </source>
</reference>